<feature type="region of interest" description="Disordered" evidence="1">
    <location>
        <begin position="503"/>
        <end position="544"/>
    </location>
</feature>
<dbReference type="RefSeq" id="XP_025354780.1">
    <property type="nucleotide sequence ID" value="XM_025502787.1"/>
</dbReference>
<feature type="region of interest" description="Disordered" evidence="1">
    <location>
        <begin position="182"/>
        <end position="259"/>
    </location>
</feature>
<dbReference type="Proteomes" id="UP000245771">
    <property type="component" value="Unassembled WGS sequence"/>
</dbReference>
<gene>
    <name evidence="2" type="ORF">FA14DRAFT_72967</name>
</gene>
<reference evidence="2 3" key="1">
    <citation type="journal article" date="2018" name="Mol. Biol. Evol.">
        <title>Broad Genomic Sampling Reveals a Smut Pathogenic Ancestry of the Fungal Clade Ustilaginomycotina.</title>
        <authorList>
            <person name="Kijpornyongpan T."/>
            <person name="Mondo S.J."/>
            <person name="Barry K."/>
            <person name="Sandor L."/>
            <person name="Lee J."/>
            <person name="Lipzen A."/>
            <person name="Pangilinan J."/>
            <person name="LaButti K."/>
            <person name="Hainaut M."/>
            <person name="Henrissat B."/>
            <person name="Grigoriev I.V."/>
            <person name="Spatafora J.W."/>
            <person name="Aime M.C."/>
        </authorList>
    </citation>
    <scope>NUCLEOTIDE SEQUENCE [LARGE SCALE GENOMIC DNA]</scope>
    <source>
        <strain evidence="2 3">MCA 3882</strain>
    </source>
</reference>
<feature type="compositionally biased region" description="Polar residues" evidence="1">
    <location>
        <begin position="503"/>
        <end position="513"/>
    </location>
</feature>
<dbReference type="InParanoid" id="A0A316VBJ1"/>
<organism evidence="2 3">
    <name type="scientific">Meira miltonrushii</name>
    <dbReference type="NCBI Taxonomy" id="1280837"/>
    <lineage>
        <taxon>Eukaryota</taxon>
        <taxon>Fungi</taxon>
        <taxon>Dikarya</taxon>
        <taxon>Basidiomycota</taxon>
        <taxon>Ustilaginomycotina</taxon>
        <taxon>Exobasidiomycetes</taxon>
        <taxon>Exobasidiales</taxon>
        <taxon>Brachybasidiaceae</taxon>
        <taxon>Meira</taxon>
    </lineage>
</organism>
<feature type="compositionally biased region" description="Polar residues" evidence="1">
    <location>
        <begin position="308"/>
        <end position="318"/>
    </location>
</feature>
<feature type="region of interest" description="Disordered" evidence="1">
    <location>
        <begin position="308"/>
        <end position="345"/>
    </location>
</feature>
<protein>
    <submittedName>
        <fullName evidence="2">Uncharacterized protein</fullName>
    </submittedName>
</protein>
<dbReference type="GeneID" id="37024568"/>
<evidence type="ECO:0000313" key="2">
    <source>
        <dbReference type="EMBL" id="PWN34478.1"/>
    </source>
</evidence>
<proteinExistence type="predicted"/>
<feature type="compositionally biased region" description="Basic residues" evidence="1">
    <location>
        <begin position="37"/>
        <end position="47"/>
    </location>
</feature>
<feature type="compositionally biased region" description="Polar residues" evidence="1">
    <location>
        <begin position="232"/>
        <end position="249"/>
    </location>
</feature>
<accession>A0A316VBJ1</accession>
<dbReference type="EMBL" id="KZ819604">
    <property type="protein sequence ID" value="PWN34478.1"/>
    <property type="molecule type" value="Genomic_DNA"/>
</dbReference>
<evidence type="ECO:0000313" key="3">
    <source>
        <dbReference type="Proteomes" id="UP000245771"/>
    </source>
</evidence>
<keyword evidence="3" id="KW-1185">Reference proteome</keyword>
<feature type="region of interest" description="Disordered" evidence="1">
    <location>
        <begin position="404"/>
        <end position="449"/>
    </location>
</feature>
<feature type="compositionally biased region" description="Polar residues" evidence="1">
    <location>
        <begin position="182"/>
        <end position="205"/>
    </location>
</feature>
<sequence length="577" mass="62575">MDSADEKLINNGSRKTRMRAHSFSLSFFSDNTSNTKASKKLSKKSSKKSLQQQSLNDRIPSLPFQYSRKTASQLNGIEKDDDAVPSRKSLDWNPRVFRKAIRPTNESDEFGCCGIADLPVQSPVLSIGTNADSPNQMPFEVSTPLDHPACMLFQDHDEDSLDMATLLDHTLLPIMTTSPVPFPTTTKMPTGKRQSTKGFVSSTKNMPLYSPSHSSASASSASCSSSSDAHQLRSSQLPISSLPMHNTTKAPRPARSLPSLRSTFARAHSDSVVDINRKPSSKRVQDEQNSLGLCLGKTMLQLDEIESSAKSMISSKQRSPLRERRQKPPLHINPSNPASMVKSAFSPASATPANLMTDGSIFSPTMRTSGNPAAKMTLRMRRSKAALLSPPPCPPPTTPLPVIPFSPSAGESAAASTPPISKVDSSTDHATDLSHGAKEEVPASQVKVPSSTIVPSAANTITPKKVTDTFPEEKQEKAQIREEKGLSYQSVASAQFSETSFDSYQTVSRSSYETPKRMSKASMYLSTSTTPNEMNKSEDDQDNTTINTDAAIQVEQISLDDTIQSPSSDVHIIGYAF</sequence>
<feature type="compositionally biased region" description="Polar residues" evidence="1">
    <location>
        <begin position="524"/>
        <end position="534"/>
    </location>
</feature>
<evidence type="ECO:0000256" key="1">
    <source>
        <dbReference type="SAM" id="MobiDB-lite"/>
    </source>
</evidence>
<name>A0A316VBJ1_9BASI</name>
<feature type="compositionally biased region" description="Low complexity" evidence="1">
    <location>
        <begin position="210"/>
        <end position="229"/>
    </location>
</feature>
<feature type="region of interest" description="Disordered" evidence="1">
    <location>
        <begin position="28"/>
        <end position="64"/>
    </location>
</feature>
<dbReference type="AlphaFoldDB" id="A0A316VBJ1"/>
<feature type="compositionally biased region" description="Basic and acidic residues" evidence="1">
    <location>
        <begin position="425"/>
        <end position="441"/>
    </location>
</feature>